<protein>
    <recommendedName>
        <fullName evidence="3">GP-PDE domain-containing protein</fullName>
    </recommendedName>
</protein>
<dbReference type="EMBL" id="NHYE01000695">
    <property type="protein sequence ID" value="PPR03867.1"/>
    <property type="molecule type" value="Genomic_DNA"/>
</dbReference>
<evidence type="ECO:0000256" key="2">
    <source>
        <dbReference type="SAM" id="MobiDB-lite"/>
    </source>
</evidence>
<dbReference type="InParanoid" id="A0A409YLB8"/>
<dbReference type="PANTHER" id="PTHR22958:SF1">
    <property type="entry name" value="GLYCEROPHOSPHOCHOLINE PHOSPHODIESTERASE GPCPD1"/>
    <property type="match status" value="1"/>
</dbReference>
<dbReference type="PANTHER" id="PTHR22958">
    <property type="entry name" value="GLYCEROPHOSPHORYL DIESTER PHOSPHODIESTERASE"/>
    <property type="match status" value="1"/>
</dbReference>
<evidence type="ECO:0000259" key="3">
    <source>
        <dbReference type="PROSITE" id="PS51704"/>
    </source>
</evidence>
<evidence type="ECO:0000256" key="1">
    <source>
        <dbReference type="ARBA" id="ARBA00022801"/>
    </source>
</evidence>
<name>A0A409YLB8_9AGAR</name>
<dbReference type="InterPro" id="IPR030395">
    <property type="entry name" value="GP_PDE_dom"/>
</dbReference>
<dbReference type="PROSITE" id="PS51704">
    <property type="entry name" value="GP_PDE"/>
    <property type="match status" value="1"/>
</dbReference>
<dbReference type="Gene3D" id="3.20.20.190">
    <property type="entry name" value="Phosphatidylinositol (PI) phosphodiesterase"/>
    <property type="match status" value="1"/>
</dbReference>
<reference evidence="4 5" key="1">
    <citation type="journal article" date="2018" name="Evol. Lett.">
        <title>Horizontal gene cluster transfer increased hallucinogenic mushroom diversity.</title>
        <authorList>
            <person name="Reynolds H.T."/>
            <person name="Vijayakumar V."/>
            <person name="Gluck-Thaler E."/>
            <person name="Korotkin H.B."/>
            <person name="Matheny P.B."/>
            <person name="Slot J.C."/>
        </authorList>
    </citation>
    <scope>NUCLEOTIDE SEQUENCE [LARGE SCALE GENOMIC DNA]</scope>
    <source>
        <strain evidence="4 5">SRW20</strain>
    </source>
</reference>
<dbReference type="InterPro" id="IPR051578">
    <property type="entry name" value="GDPD"/>
</dbReference>
<comment type="caution">
    <text evidence="4">The sequence shown here is derived from an EMBL/GenBank/DDBJ whole genome shotgun (WGS) entry which is preliminary data.</text>
</comment>
<feature type="domain" description="GP-PDE" evidence="3">
    <location>
        <begin position="73"/>
        <end position="324"/>
    </location>
</feature>
<gene>
    <name evidence="4" type="ORF">CVT26_000865</name>
</gene>
<accession>A0A409YLB8</accession>
<keyword evidence="1" id="KW-0378">Hydrolase</keyword>
<evidence type="ECO:0000313" key="5">
    <source>
        <dbReference type="Proteomes" id="UP000284706"/>
    </source>
</evidence>
<proteinExistence type="predicted"/>
<dbReference type="STRING" id="231916.A0A409YLB8"/>
<dbReference type="AlphaFoldDB" id="A0A409YLB8"/>
<dbReference type="GO" id="GO:0008081">
    <property type="term" value="F:phosphoric diester hydrolase activity"/>
    <property type="evidence" value="ECO:0007669"/>
    <property type="project" value="InterPro"/>
</dbReference>
<feature type="region of interest" description="Disordered" evidence="2">
    <location>
        <begin position="61"/>
        <end position="91"/>
    </location>
</feature>
<dbReference type="OrthoDB" id="1577640at2759"/>
<dbReference type="Pfam" id="PF03009">
    <property type="entry name" value="GDPD"/>
    <property type="match status" value="1"/>
</dbReference>
<sequence>MFKNINNNQFFTLPVLDNRLHVIGEVDFEINIITSFKGVTLEVGGDLETYWKSTAVSASQTTSLAPPRTPRRPGHVGSVQASPVYTSSNGGPAQTLTISSLQGNYIYIVVQVTRDFHPVVYFDWLLPGIGFDLGIANITLTQYEDLAKSLGRDVNVKEGERVDWAKMLPNKMVSLERLLRILPPDINVLLDLAYPSESTLELYNLHRLDLNNFVDSVLRTIFDASDLQDTQFMRRKISFASFSADVCSALNWKQPNYPVFFGTICGDEEARLPTPTALGSGKDDKRAASVGAAVEFSKANNLLGVFVDAHLLVSQPGETLCDRY</sequence>
<evidence type="ECO:0000313" key="4">
    <source>
        <dbReference type="EMBL" id="PPR03867.1"/>
    </source>
</evidence>
<organism evidence="4 5">
    <name type="scientific">Gymnopilus dilepis</name>
    <dbReference type="NCBI Taxonomy" id="231916"/>
    <lineage>
        <taxon>Eukaryota</taxon>
        <taxon>Fungi</taxon>
        <taxon>Dikarya</taxon>
        <taxon>Basidiomycota</taxon>
        <taxon>Agaricomycotina</taxon>
        <taxon>Agaricomycetes</taxon>
        <taxon>Agaricomycetidae</taxon>
        <taxon>Agaricales</taxon>
        <taxon>Agaricineae</taxon>
        <taxon>Hymenogastraceae</taxon>
        <taxon>Gymnopilus</taxon>
    </lineage>
</organism>
<feature type="compositionally biased region" description="Polar residues" evidence="2">
    <location>
        <begin position="79"/>
        <end position="91"/>
    </location>
</feature>
<dbReference type="SUPFAM" id="SSF51695">
    <property type="entry name" value="PLC-like phosphodiesterases"/>
    <property type="match status" value="1"/>
</dbReference>
<dbReference type="GO" id="GO:0046475">
    <property type="term" value="P:glycerophospholipid catabolic process"/>
    <property type="evidence" value="ECO:0007669"/>
    <property type="project" value="TreeGrafter"/>
</dbReference>
<dbReference type="InterPro" id="IPR017946">
    <property type="entry name" value="PLC-like_Pdiesterase_TIM-brl"/>
</dbReference>
<dbReference type="Proteomes" id="UP000284706">
    <property type="component" value="Unassembled WGS sequence"/>
</dbReference>
<keyword evidence="5" id="KW-1185">Reference proteome</keyword>